<evidence type="ECO:0000313" key="1">
    <source>
        <dbReference type="EMBL" id="MDP2541220.1"/>
    </source>
</evidence>
<organism evidence="2 3">
    <name type="scientific">Tenacibaculum discolor</name>
    <dbReference type="NCBI Taxonomy" id="361581"/>
    <lineage>
        <taxon>Bacteria</taxon>
        <taxon>Pseudomonadati</taxon>
        <taxon>Bacteroidota</taxon>
        <taxon>Flavobacteriia</taxon>
        <taxon>Flavobacteriales</taxon>
        <taxon>Flavobacteriaceae</taxon>
        <taxon>Tenacibaculum</taxon>
    </lineage>
</organism>
<keyword evidence="4" id="KW-1185">Reference proteome</keyword>
<gene>
    <name evidence="2" type="ORF">CSC81_01695</name>
    <name evidence="1" type="ORF">Q8W23_06985</name>
</gene>
<proteinExistence type="predicted"/>
<dbReference type="Proteomes" id="UP000222163">
    <property type="component" value="Unassembled WGS sequence"/>
</dbReference>
<evidence type="ECO:0000313" key="2">
    <source>
        <dbReference type="EMBL" id="PHN98923.1"/>
    </source>
</evidence>
<reference evidence="1 4" key="3">
    <citation type="submission" date="2023-07" db="EMBL/GenBank/DDBJ databases">
        <title>Genome content predicts the carbon catabolic preferences of heterotrophic bacteria.</title>
        <authorList>
            <person name="Gralka M."/>
        </authorList>
    </citation>
    <scope>NUCLEOTIDE SEQUENCE [LARGE SCALE GENOMIC DNA]</scope>
    <source>
        <strain evidence="1 4">4G03</strain>
    </source>
</reference>
<protein>
    <submittedName>
        <fullName evidence="2">Uncharacterized protein</fullName>
    </submittedName>
</protein>
<evidence type="ECO:0000313" key="4">
    <source>
        <dbReference type="Proteomes" id="UP001242342"/>
    </source>
</evidence>
<comment type="caution">
    <text evidence="2">The sequence shown here is derived from an EMBL/GenBank/DDBJ whole genome shotgun (WGS) entry which is preliminary data.</text>
</comment>
<dbReference type="EMBL" id="PDUU01000002">
    <property type="protein sequence ID" value="PHN98923.1"/>
    <property type="molecule type" value="Genomic_DNA"/>
</dbReference>
<reference evidence="2 3" key="1">
    <citation type="journal article" date="2016" name="Nat. Commun.">
        <title>Microbial interactions lead to rapid micro-scale successions on model marine particles.</title>
        <authorList>
            <person name="Datta M.S."/>
            <person name="Sliwerska E."/>
            <person name="Gore J."/>
            <person name="Polz M.F."/>
            <person name="Cordero O.X."/>
        </authorList>
    </citation>
    <scope>NUCLEOTIDE SEQUENCE [LARGE SCALE GENOMIC DNA]</scope>
    <source>
        <strain evidence="2 3">4G03</strain>
    </source>
</reference>
<name>A0A2G1BY15_9FLAO</name>
<reference evidence="2" key="2">
    <citation type="submission" date="2017-10" db="EMBL/GenBank/DDBJ databases">
        <authorList>
            <person name="Enke T.N."/>
            <person name="Cordero O.X."/>
        </authorList>
    </citation>
    <scope>NUCLEOTIDE SEQUENCE</scope>
    <source>
        <strain evidence="2">4G03</strain>
    </source>
</reference>
<dbReference type="RefSeq" id="WP_099214054.1">
    <property type="nucleotide sequence ID" value="NZ_JAUYVU010000004.1"/>
</dbReference>
<evidence type="ECO:0000313" key="3">
    <source>
        <dbReference type="Proteomes" id="UP000222163"/>
    </source>
</evidence>
<accession>A0A2G1BY15</accession>
<dbReference type="EMBL" id="JAUYVU010000004">
    <property type="protein sequence ID" value="MDP2541220.1"/>
    <property type="molecule type" value="Genomic_DNA"/>
</dbReference>
<dbReference type="Proteomes" id="UP001242342">
    <property type="component" value="Unassembled WGS sequence"/>
</dbReference>
<sequence>MKKSILNLGKALNKADQKQINGGSGSCCNTITYEDGYQYRSCGKTKAQALELLGDSYDDLGGSGPATVTHWCCSSC</sequence>
<dbReference type="AlphaFoldDB" id="A0A2G1BY15"/>